<proteinExistence type="predicted"/>
<dbReference type="AlphaFoldDB" id="A0A6A6E9A6"/>
<organism evidence="1 2">
    <name type="scientific">Zopfia rhizophila CBS 207.26</name>
    <dbReference type="NCBI Taxonomy" id="1314779"/>
    <lineage>
        <taxon>Eukaryota</taxon>
        <taxon>Fungi</taxon>
        <taxon>Dikarya</taxon>
        <taxon>Ascomycota</taxon>
        <taxon>Pezizomycotina</taxon>
        <taxon>Dothideomycetes</taxon>
        <taxon>Dothideomycetes incertae sedis</taxon>
        <taxon>Zopfiaceae</taxon>
        <taxon>Zopfia</taxon>
    </lineage>
</organism>
<accession>A0A6A6E9A6</accession>
<dbReference type="OrthoDB" id="5372935at2759"/>
<sequence>MHEEAFRLLTRISPRYRAVITAVELRLGPGWHKPARGWVVDPRLGLSDTVKLRLLKIFVECDPESHEVFDGFRTSQFSYAKFCVNLARGLLTQVPSVSDVEFDGYPSISKSSPLLQGLFDEVEANSKQITWGPERAQSWGA</sequence>
<evidence type="ECO:0000313" key="1">
    <source>
        <dbReference type="EMBL" id="KAF2186730.1"/>
    </source>
</evidence>
<reference evidence="1" key="1">
    <citation type="journal article" date="2020" name="Stud. Mycol.">
        <title>101 Dothideomycetes genomes: a test case for predicting lifestyles and emergence of pathogens.</title>
        <authorList>
            <person name="Haridas S."/>
            <person name="Albert R."/>
            <person name="Binder M."/>
            <person name="Bloem J."/>
            <person name="Labutti K."/>
            <person name="Salamov A."/>
            <person name="Andreopoulos B."/>
            <person name="Baker S."/>
            <person name="Barry K."/>
            <person name="Bills G."/>
            <person name="Bluhm B."/>
            <person name="Cannon C."/>
            <person name="Castanera R."/>
            <person name="Culley D."/>
            <person name="Daum C."/>
            <person name="Ezra D."/>
            <person name="Gonzalez J."/>
            <person name="Henrissat B."/>
            <person name="Kuo A."/>
            <person name="Liang C."/>
            <person name="Lipzen A."/>
            <person name="Lutzoni F."/>
            <person name="Magnuson J."/>
            <person name="Mondo S."/>
            <person name="Nolan M."/>
            <person name="Ohm R."/>
            <person name="Pangilinan J."/>
            <person name="Park H.-J."/>
            <person name="Ramirez L."/>
            <person name="Alfaro M."/>
            <person name="Sun H."/>
            <person name="Tritt A."/>
            <person name="Yoshinaga Y."/>
            <person name="Zwiers L.-H."/>
            <person name="Turgeon B."/>
            <person name="Goodwin S."/>
            <person name="Spatafora J."/>
            <person name="Crous P."/>
            <person name="Grigoriev I."/>
        </authorList>
    </citation>
    <scope>NUCLEOTIDE SEQUENCE</scope>
    <source>
        <strain evidence="1">CBS 207.26</strain>
    </source>
</reference>
<name>A0A6A6E9A6_9PEZI</name>
<dbReference type="PANTHER" id="PTHR42085">
    <property type="entry name" value="F-BOX DOMAIN-CONTAINING PROTEIN"/>
    <property type="match status" value="1"/>
</dbReference>
<keyword evidence="2" id="KW-1185">Reference proteome</keyword>
<protein>
    <submittedName>
        <fullName evidence="1">Uncharacterized protein</fullName>
    </submittedName>
</protein>
<dbReference type="EMBL" id="ML994629">
    <property type="protein sequence ID" value="KAF2186730.1"/>
    <property type="molecule type" value="Genomic_DNA"/>
</dbReference>
<dbReference type="Proteomes" id="UP000800200">
    <property type="component" value="Unassembled WGS sequence"/>
</dbReference>
<dbReference type="InterPro" id="IPR038883">
    <property type="entry name" value="AN11006-like"/>
</dbReference>
<evidence type="ECO:0000313" key="2">
    <source>
        <dbReference type="Proteomes" id="UP000800200"/>
    </source>
</evidence>
<gene>
    <name evidence="1" type="ORF">K469DRAFT_738498</name>
</gene>
<dbReference type="PANTHER" id="PTHR42085:SF2">
    <property type="entry name" value="F-BOX DOMAIN-CONTAINING PROTEIN"/>
    <property type="match status" value="1"/>
</dbReference>